<gene>
    <name evidence="2" type="ORF">METZ01_LOCUS437913</name>
</gene>
<reference evidence="2" key="1">
    <citation type="submission" date="2018-05" db="EMBL/GenBank/DDBJ databases">
        <authorList>
            <person name="Lanie J.A."/>
            <person name="Ng W.-L."/>
            <person name="Kazmierczak K.M."/>
            <person name="Andrzejewski T.M."/>
            <person name="Davidsen T.M."/>
            <person name="Wayne K.J."/>
            <person name="Tettelin H."/>
            <person name="Glass J.I."/>
            <person name="Rusch D."/>
            <person name="Podicherti R."/>
            <person name="Tsui H.-C.T."/>
            <person name="Winkler M.E."/>
        </authorList>
    </citation>
    <scope>NUCLEOTIDE SEQUENCE</scope>
</reference>
<feature type="non-terminal residue" evidence="2">
    <location>
        <position position="30"/>
    </location>
</feature>
<evidence type="ECO:0000256" key="1">
    <source>
        <dbReference type="SAM" id="Phobius"/>
    </source>
</evidence>
<keyword evidence="1" id="KW-1133">Transmembrane helix</keyword>
<dbReference type="AlphaFoldDB" id="A0A382YPZ8"/>
<keyword evidence="1" id="KW-0812">Transmembrane</keyword>
<proteinExistence type="predicted"/>
<feature type="transmembrane region" description="Helical" evidence="1">
    <location>
        <begin position="6"/>
        <end position="28"/>
    </location>
</feature>
<evidence type="ECO:0000313" key="2">
    <source>
        <dbReference type="EMBL" id="SVD85059.1"/>
    </source>
</evidence>
<protein>
    <submittedName>
        <fullName evidence="2">Uncharacterized protein</fullName>
    </submittedName>
</protein>
<accession>A0A382YPZ8</accession>
<keyword evidence="1" id="KW-0472">Membrane</keyword>
<organism evidence="2">
    <name type="scientific">marine metagenome</name>
    <dbReference type="NCBI Taxonomy" id="408172"/>
    <lineage>
        <taxon>unclassified sequences</taxon>
        <taxon>metagenomes</taxon>
        <taxon>ecological metagenomes</taxon>
    </lineage>
</organism>
<name>A0A382YPZ8_9ZZZZ</name>
<sequence>MPVIEIIYFVCFLVGLGFAVISGLFSGFGG</sequence>
<dbReference type="EMBL" id="UINC01177424">
    <property type="protein sequence ID" value="SVD85059.1"/>
    <property type="molecule type" value="Genomic_DNA"/>
</dbReference>